<dbReference type="PROSITE" id="PS50805">
    <property type="entry name" value="KRAB"/>
    <property type="match status" value="1"/>
</dbReference>
<feature type="region of interest" description="Disordered" evidence="5">
    <location>
        <begin position="1"/>
        <end position="141"/>
    </location>
</feature>
<evidence type="ECO:0000313" key="8">
    <source>
        <dbReference type="EMBL" id="KYO35662.1"/>
    </source>
</evidence>
<sequence length="345" mass="38783">MGASQEPADSWPELPTARDANRPLEGAEQSESPGSQHEPPCVPEEEPPLCHKSDSLETGETWELSADKSSSGWCPRRGPSPGAGAGTLSRAEQQPPGDETVILDLQRTSPGRLEERGSLTPESGQVKRGQGRPPKQGESLELRDVFEDVAVYFTRKEWELLEDEDKVLYQDEMLKNYQALISLGRAWLLSGAEEQTPAKRSPDLEPAQTSPGSLGKMDSLRPEKEPWHKSQGRPQKQKENVVINQHRHIHLRRKTHHCTECKKNFICWQDLSQHHSVEDTNDGSVTDRNSQDLQRLDSIHGPMADWPTRELLRLEVSPCITLASPREMDMLMETDLIHMSLPNVH</sequence>
<dbReference type="SMART" id="SM00349">
    <property type="entry name" value="KRAB"/>
    <property type="match status" value="1"/>
</dbReference>
<feature type="domain" description="KRAB-related" evidence="7">
    <location>
        <begin position="141"/>
        <end position="205"/>
    </location>
</feature>
<keyword evidence="3" id="KW-0863">Zinc-finger</keyword>
<dbReference type="PANTHER" id="PTHR23232:SF142">
    <property type="entry name" value="GASTRULA ZINC FINGER PROTEIN XLCGF57.1-LIKE-RELATED"/>
    <property type="match status" value="1"/>
</dbReference>
<evidence type="ECO:0000256" key="3">
    <source>
        <dbReference type="ARBA" id="ARBA00022771"/>
    </source>
</evidence>
<dbReference type="PROSITE" id="PS50806">
    <property type="entry name" value="KRAB_RELATED"/>
    <property type="match status" value="1"/>
</dbReference>
<dbReference type="PANTHER" id="PTHR23232">
    <property type="entry name" value="KRAB DOMAIN C2H2 ZINC FINGER"/>
    <property type="match status" value="1"/>
</dbReference>
<protein>
    <submittedName>
        <fullName evidence="8">Uncharacterized protein</fullName>
    </submittedName>
</protein>
<dbReference type="GO" id="GO:0006355">
    <property type="term" value="P:regulation of DNA-templated transcription"/>
    <property type="evidence" value="ECO:0007669"/>
    <property type="project" value="InterPro"/>
</dbReference>
<dbReference type="GO" id="GO:0008270">
    <property type="term" value="F:zinc ion binding"/>
    <property type="evidence" value="ECO:0007669"/>
    <property type="project" value="UniProtKB-KW"/>
</dbReference>
<feature type="compositionally biased region" description="Basic and acidic residues" evidence="5">
    <location>
        <begin position="218"/>
        <end position="228"/>
    </location>
</feature>
<dbReference type="InterPro" id="IPR050169">
    <property type="entry name" value="Krueppel_C2H2_ZnF"/>
</dbReference>
<keyword evidence="4" id="KW-0862">Zinc</keyword>
<reference evidence="8 9" key="1">
    <citation type="journal article" date="2012" name="Genome Biol.">
        <title>Sequencing three crocodilian genomes to illuminate the evolution of archosaurs and amniotes.</title>
        <authorList>
            <person name="St John J.A."/>
            <person name="Braun E.L."/>
            <person name="Isberg S.R."/>
            <person name="Miles L.G."/>
            <person name="Chong A.Y."/>
            <person name="Gongora J."/>
            <person name="Dalzell P."/>
            <person name="Moran C."/>
            <person name="Bed'hom B."/>
            <person name="Abzhanov A."/>
            <person name="Burgess S.C."/>
            <person name="Cooksey A.M."/>
            <person name="Castoe T.A."/>
            <person name="Crawford N.G."/>
            <person name="Densmore L.D."/>
            <person name="Drew J.C."/>
            <person name="Edwards S.V."/>
            <person name="Faircloth B.C."/>
            <person name="Fujita M.K."/>
            <person name="Greenwold M.J."/>
            <person name="Hoffmann F.G."/>
            <person name="Howard J.M."/>
            <person name="Iguchi T."/>
            <person name="Janes D.E."/>
            <person name="Khan S.Y."/>
            <person name="Kohno S."/>
            <person name="de Koning A.J."/>
            <person name="Lance S.L."/>
            <person name="McCarthy F.M."/>
            <person name="McCormack J.E."/>
            <person name="Merchant M.E."/>
            <person name="Peterson D.G."/>
            <person name="Pollock D.D."/>
            <person name="Pourmand N."/>
            <person name="Raney B.J."/>
            <person name="Roessler K.A."/>
            <person name="Sanford J.R."/>
            <person name="Sawyer R.H."/>
            <person name="Schmidt C.J."/>
            <person name="Triplett E.W."/>
            <person name="Tuberville T.D."/>
            <person name="Venegas-Anaya M."/>
            <person name="Howard J.T."/>
            <person name="Jarvis E.D."/>
            <person name="Guillette L.J.Jr."/>
            <person name="Glenn T.C."/>
            <person name="Green R.E."/>
            <person name="Ray D.A."/>
        </authorList>
    </citation>
    <scope>NUCLEOTIDE SEQUENCE [LARGE SCALE GENOMIC DNA]</scope>
    <source>
        <strain evidence="8">KSC_2009_1</strain>
    </source>
</reference>
<evidence type="ECO:0000256" key="5">
    <source>
        <dbReference type="SAM" id="MobiDB-lite"/>
    </source>
</evidence>
<evidence type="ECO:0000256" key="2">
    <source>
        <dbReference type="ARBA" id="ARBA00022737"/>
    </source>
</evidence>
<dbReference type="InterPro" id="IPR003655">
    <property type="entry name" value="aKRAB"/>
</dbReference>
<dbReference type="Gene3D" id="6.10.140.140">
    <property type="match status" value="1"/>
</dbReference>
<name>A0A151NFS7_ALLMI</name>
<dbReference type="Pfam" id="PF01352">
    <property type="entry name" value="KRAB"/>
    <property type="match status" value="1"/>
</dbReference>
<proteinExistence type="predicted"/>
<gene>
    <name evidence="8" type="ORF">Y1Q_0010127</name>
</gene>
<dbReference type="InterPro" id="IPR036051">
    <property type="entry name" value="KRAB_dom_sf"/>
</dbReference>
<dbReference type="InterPro" id="IPR036236">
    <property type="entry name" value="Znf_C2H2_sf"/>
</dbReference>
<organism evidence="8 9">
    <name type="scientific">Alligator mississippiensis</name>
    <name type="common">American alligator</name>
    <dbReference type="NCBI Taxonomy" id="8496"/>
    <lineage>
        <taxon>Eukaryota</taxon>
        <taxon>Metazoa</taxon>
        <taxon>Chordata</taxon>
        <taxon>Craniata</taxon>
        <taxon>Vertebrata</taxon>
        <taxon>Euteleostomi</taxon>
        <taxon>Archelosauria</taxon>
        <taxon>Archosauria</taxon>
        <taxon>Crocodylia</taxon>
        <taxon>Alligatoridae</taxon>
        <taxon>Alligatorinae</taxon>
        <taxon>Alligator</taxon>
    </lineage>
</organism>
<keyword evidence="9" id="KW-1185">Reference proteome</keyword>
<evidence type="ECO:0000313" key="9">
    <source>
        <dbReference type="Proteomes" id="UP000050525"/>
    </source>
</evidence>
<evidence type="ECO:0000259" key="7">
    <source>
        <dbReference type="PROSITE" id="PS50806"/>
    </source>
</evidence>
<dbReference type="InterPro" id="IPR001909">
    <property type="entry name" value="KRAB"/>
</dbReference>
<dbReference type="CDD" id="cd07765">
    <property type="entry name" value="KRAB_A-box"/>
    <property type="match status" value="1"/>
</dbReference>
<comment type="caution">
    <text evidence="8">The sequence shown here is derived from an EMBL/GenBank/DDBJ whole genome shotgun (WGS) entry which is preliminary data.</text>
</comment>
<dbReference type="SUPFAM" id="SSF57667">
    <property type="entry name" value="beta-beta-alpha zinc fingers"/>
    <property type="match status" value="1"/>
</dbReference>
<keyword evidence="1" id="KW-0479">Metal-binding</keyword>
<keyword evidence="2" id="KW-0677">Repeat</keyword>
<dbReference type="Proteomes" id="UP000050525">
    <property type="component" value="Unassembled WGS sequence"/>
</dbReference>
<dbReference type="SUPFAM" id="SSF109640">
    <property type="entry name" value="KRAB domain (Kruppel-associated box)"/>
    <property type="match status" value="1"/>
</dbReference>
<feature type="region of interest" description="Disordered" evidence="5">
    <location>
        <begin position="194"/>
        <end position="241"/>
    </location>
</feature>
<evidence type="ECO:0000256" key="4">
    <source>
        <dbReference type="ARBA" id="ARBA00022833"/>
    </source>
</evidence>
<evidence type="ECO:0000259" key="6">
    <source>
        <dbReference type="PROSITE" id="PS50805"/>
    </source>
</evidence>
<evidence type="ECO:0000256" key="1">
    <source>
        <dbReference type="ARBA" id="ARBA00022723"/>
    </source>
</evidence>
<accession>A0A151NFS7</accession>
<feature type="domain" description="KRAB" evidence="6">
    <location>
        <begin position="144"/>
        <end position="239"/>
    </location>
</feature>
<dbReference type="EMBL" id="AKHW03003131">
    <property type="protein sequence ID" value="KYO35662.1"/>
    <property type="molecule type" value="Genomic_DNA"/>
</dbReference>
<dbReference type="AlphaFoldDB" id="A0A151NFS7"/>